<reference evidence="1 2" key="1">
    <citation type="submission" date="2024-09" db="EMBL/GenBank/DDBJ databases">
        <title>Genome sequencing and assembly of Phytophthora oleae, isolate VK10A, causative agent of rot of olive drupes.</title>
        <authorList>
            <person name="Conti Taguali S."/>
            <person name="Riolo M."/>
            <person name="La Spada F."/>
            <person name="Cacciola S.O."/>
            <person name="Dionisio G."/>
        </authorList>
    </citation>
    <scope>NUCLEOTIDE SEQUENCE [LARGE SCALE GENOMIC DNA]</scope>
    <source>
        <strain evidence="1 2">VK10A</strain>
    </source>
</reference>
<accession>A0ABD3FNV4</accession>
<gene>
    <name evidence="1" type="ORF">V7S43_006677</name>
</gene>
<sequence length="66" mass="7619">MAIFWVQSLPFSAPIRREAQDPLCLIPRLERLPIFSTKINLLDISARDRLTDDCSMQLLEGFQAQE</sequence>
<dbReference type="AlphaFoldDB" id="A0ABD3FNV4"/>
<proteinExistence type="predicted"/>
<organism evidence="1 2">
    <name type="scientific">Phytophthora oleae</name>
    <dbReference type="NCBI Taxonomy" id="2107226"/>
    <lineage>
        <taxon>Eukaryota</taxon>
        <taxon>Sar</taxon>
        <taxon>Stramenopiles</taxon>
        <taxon>Oomycota</taxon>
        <taxon>Peronosporomycetes</taxon>
        <taxon>Peronosporales</taxon>
        <taxon>Peronosporaceae</taxon>
        <taxon>Phytophthora</taxon>
    </lineage>
</organism>
<name>A0ABD3FNV4_9STRA</name>
<evidence type="ECO:0000313" key="1">
    <source>
        <dbReference type="EMBL" id="KAL3668595.1"/>
    </source>
</evidence>
<dbReference type="Proteomes" id="UP001632037">
    <property type="component" value="Unassembled WGS sequence"/>
</dbReference>
<comment type="caution">
    <text evidence="1">The sequence shown here is derived from an EMBL/GenBank/DDBJ whole genome shotgun (WGS) entry which is preliminary data.</text>
</comment>
<keyword evidence="2" id="KW-1185">Reference proteome</keyword>
<evidence type="ECO:0000313" key="2">
    <source>
        <dbReference type="Proteomes" id="UP001632037"/>
    </source>
</evidence>
<dbReference type="EMBL" id="JBIMZQ010000011">
    <property type="protein sequence ID" value="KAL3668595.1"/>
    <property type="molecule type" value="Genomic_DNA"/>
</dbReference>
<protein>
    <submittedName>
        <fullName evidence="1">Uncharacterized protein</fullName>
    </submittedName>
</protein>